<reference evidence="8" key="1">
    <citation type="journal article" date="2023" name="Science">
        <title>Genome structures resolve the early diversification of teleost fishes.</title>
        <authorList>
            <person name="Parey E."/>
            <person name="Louis A."/>
            <person name="Montfort J."/>
            <person name="Bouchez O."/>
            <person name="Roques C."/>
            <person name="Iampietro C."/>
            <person name="Lluch J."/>
            <person name="Castinel A."/>
            <person name="Donnadieu C."/>
            <person name="Desvignes T."/>
            <person name="Floi Bucao C."/>
            <person name="Jouanno E."/>
            <person name="Wen M."/>
            <person name="Mejri S."/>
            <person name="Dirks R."/>
            <person name="Jansen H."/>
            <person name="Henkel C."/>
            <person name="Chen W.J."/>
            <person name="Zahm M."/>
            <person name="Cabau C."/>
            <person name="Klopp C."/>
            <person name="Thompson A.W."/>
            <person name="Robinson-Rechavi M."/>
            <person name="Braasch I."/>
            <person name="Lecointre G."/>
            <person name="Bobe J."/>
            <person name="Postlethwait J.H."/>
            <person name="Berthelot C."/>
            <person name="Roest Crollius H."/>
            <person name="Guiguen Y."/>
        </authorList>
    </citation>
    <scope>NUCLEOTIDE SEQUENCE</scope>
    <source>
        <strain evidence="8">WJC10195</strain>
    </source>
</reference>
<gene>
    <name evidence="8" type="ORF">SKAU_G00285820</name>
</gene>
<comment type="caution">
    <text evidence="8">The sequence shown here is derived from an EMBL/GenBank/DDBJ whole genome shotgun (WGS) entry which is preliminary data.</text>
</comment>
<dbReference type="EMBL" id="JAINUF010000011">
    <property type="protein sequence ID" value="KAJ8347181.1"/>
    <property type="molecule type" value="Genomic_DNA"/>
</dbReference>
<feature type="compositionally biased region" description="Basic and acidic residues" evidence="7">
    <location>
        <begin position="258"/>
        <end position="269"/>
    </location>
</feature>
<evidence type="ECO:0000256" key="5">
    <source>
        <dbReference type="ARBA" id="ARBA00023136"/>
    </source>
</evidence>
<evidence type="ECO:0000313" key="9">
    <source>
        <dbReference type="Proteomes" id="UP001152622"/>
    </source>
</evidence>
<evidence type="ECO:0008006" key="10">
    <source>
        <dbReference type="Google" id="ProtNLM"/>
    </source>
</evidence>
<dbReference type="Proteomes" id="UP001152622">
    <property type="component" value="Chromosome 11"/>
</dbReference>
<evidence type="ECO:0000256" key="3">
    <source>
        <dbReference type="ARBA" id="ARBA00022553"/>
    </source>
</evidence>
<feature type="region of interest" description="Disordered" evidence="7">
    <location>
        <begin position="252"/>
        <end position="312"/>
    </location>
</feature>
<keyword evidence="2" id="KW-1003">Cell membrane</keyword>
<dbReference type="AlphaFoldDB" id="A0A9Q1EY06"/>
<keyword evidence="5" id="KW-0472">Membrane</keyword>
<dbReference type="Pfam" id="PF03285">
    <property type="entry name" value="Paralemmin"/>
    <property type="match status" value="1"/>
</dbReference>
<keyword evidence="6" id="KW-0449">Lipoprotein</keyword>
<organism evidence="8 9">
    <name type="scientific">Synaphobranchus kaupii</name>
    <name type="common">Kaup's arrowtooth eel</name>
    <dbReference type="NCBI Taxonomy" id="118154"/>
    <lineage>
        <taxon>Eukaryota</taxon>
        <taxon>Metazoa</taxon>
        <taxon>Chordata</taxon>
        <taxon>Craniata</taxon>
        <taxon>Vertebrata</taxon>
        <taxon>Euteleostomi</taxon>
        <taxon>Actinopterygii</taxon>
        <taxon>Neopterygii</taxon>
        <taxon>Teleostei</taxon>
        <taxon>Anguilliformes</taxon>
        <taxon>Synaphobranchidae</taxon>
        <taxon>Synaphobranchus</taxon>
    </lineage>
</organism>
<evidence type="ECO:0000256" key="4">
    <source>
        <dbReference type="ARBA" id="ARBA00023054"/>
    </source>
</evidence>
<comment type="subcellular location">
    <subcellularLocation>
        <location evidence="1">Cell membrane</location>
        <topology evidence="1">Lipid-anchor</topology>
        <orientation evidence="1">Cytoplasmic side</orientation>
    </subcellularLocation>
</comment>
<accession>A0A9Q1EY06</accession>
<keyword evidence="9" id="KW-1185">Reference proteome</keyword>
<name>A0A9Q1EY06_SYNKA</name>
<evidence type="ECO:0000256" key="1">
    <source>
        <dbReference type="ARBA" id="ARBA00004342"/>
    </source>
</evidence>
<keyword evidence="4" id="KW-0175">Coiled coil</keyword>
<dbReference type="PANTHER" id="PTHR10498:SF10">
    <property type="entry name" value="PALM2 AND AKAP2 FUSION-RELATED"/>
    <property type="match status" value="1"/>
</dbReference>
<proteinExistence type="predicted"/>
<dbReference type="PANTHER" id="PTHR10498">
    <property type="entry name" value="PARALEMMIN-RELATED"/>
    <property type="match status" value="1"/>
</dbReference>
<protein>
    <recommendedName>
        <fullName evidence="10">Paralemmin-2</fullName>
    </recommendedName>
</protein>
<dbReference type="GO" id="GO:0008360">
    <property type="term" value="P:regulation of cell shape"/>
    <property type="evidence" value="ECO:0007669"/>
    <property type="project" value="InterPro"/>
</dbReference>
<sequence length="312" mass="35122">MGTPLRRKPPALEMAEAELHKERLQALTEKRKRQTEIEDKRRQLEDLILQLQHLKSKAMRERWLLQGAPAGSREEEEGRRRQAEQDETQVKKLEDSIHRLEADIGLLEREESQISAKEQVLREKLRETERSIEDLQKSLQNKDGDAVNYIHSHIPDLPELYSKTSAKPSGEEQLPRKAVMYAVEISVEKDKKTGDTKILSTSAVSPEDAHQRGVKVYDDGHKMVYEVRSGAPATMENGVHPWSSAEVDELVQRVGQPHGKDDGGRGDGHPRRRRAHRDEGADRAQGGQAGGGTWPTGQGCGRPTQARVRGGR</sequence>
<feature type="compositionally biased region" description="Gly residues" evidence="7">
    <location>
        <begin position="287"/>
        <end position="300"/>
    </location>
</feature>
<dbReference type="InterPro" id="IPR004965">
    <property type="entry name" value="Paralemmin"/>
</dbReference>
<evidence type="ECO:0000256" key="7">
    <source>
        <dbReference type="SAM" id="MobiDB-lite"/>
    </source>
</evidence>
<evidence type="ECO:0000256" key="2">
    <source>
        <dbReference type="ARBA" id="ARBA00022475"/>
    </source>
</evidence>
<feature type="compositionally biased region" description="Basic and acidic residues" evidence="7">
    <location>
        <begin position="72"/>
        <end position="90"/>
    </location>
</feature>
<dbReference type="OrthoDB" id="9941155at2759"/>
<evidence type="ECO:0000256" key="6">
    <source>
        <dbReference type="ARBA" id="ARBA00023288"/>
    </source>
</evidence>
<dbReference type="GO" id="GO:0005886">
    <property type="term" value="C:plasma membrane"/>
    <property type="evidence" value="ECO:0007669"/>
    <property type="project" value="UniProtKB-SubCell"/>
</dbReference>
<keyword evidence="3" id="KW-0597">Phosphoprotein</keyword>
<feature type="region of interest" description="Disordered" evidence="7">
    <location>
        <begin position="62"/>
        <end position="90"/>
    </location>
</feature>
<evidence type="ECO:0000313" key="8">
    <source>
        <dbReference type="EMBL" id="KAJ8347181.1"/>
    </source>
</evidence>